<dbReference type="AlphaFoldDB" id="A0AAJ5W8Q6"/>
<feature type="transmembrane region" description="Helical" evidence="6">
    <location>
        <begin position="87"/>
        <end position="109"/>
    </location>
</feature>
<evidence type="ECO:0000256" key="1">
    <source>
        <dbReference type="ARBA" id="ARBA00004651"/>
    </source>
</evidence>
<dbReference type="InterPro" id="IPR050833">
    <property type="entry name" value="Poly_Biosynth_Transport"/>
</dbReference>
<evidence type="ECO:0000313" key="7">
    <source>
        <dbReference type="EMBL" id="WEK19655.1"/>
    </source>
</evidence>
<keyword evidence="5 6" id="KW-0472">Membrane</keyword>
<dbReference type="EMBL" id="CP119313">
    <property type="protein sequence ID" value="WEK19655.1"/>
    <property type="molecule type" value="Genomic_DNA"/>
</dbReference>
<dbReference type="InterPro" id="IPR002797">
    <property type="entry name" value="Polysacc_synth"/>
</dbReference>
<feature type="transmembrane region" description="Helical" evidence="6">
    <location>
        <begin position="395"/>
        <end position="415"/>
    </location>
</feature>
<feature type="transmembrane region" description="Helical" evidence="6">
    <location>
        <begin position="451"/>
        <end position="470"/>
    </location>
</feature>
<feature type="transmembrane region" description="Helical" evidence="6">
    <location>
        <begin position="17"/>
        <end position="40"/>
    </location>
</feature>
<evidence type="ECO:0000313" key="8">
    <source>
        <dbReference type="Proteomes" id="UP001214530"/>
    </source>
</evidence>
<evidence type="ECO:0000256" key="6">
    <source>
        <dbReference type="SAM" id="Phobius"/>
    </source>
</evidence>
<feature type="transmembrane region" description="Helical" evidence="6">
    <location>
        <begin position="256"/>
        <end position="279"/>
    </location>
</feature>
<dbReference type="GO" id="GO:0005886">
    <property type="term" value="C:plasma membrane"/>
    <property type="evidence" value="ECO:0007669"/>
    <property type="project" value="UniProtKB-SubCell"/>
</dbReference>
<dbReference type="Pfam" id="PF01943">
    <property type="entry name" value="Polysacc_synt"/>
    <property type="match status" value="1"/>
</dbReference>
<sequence>MEVSIAKKINQILKHGLIYGLTSSLQSLLGFILLPILTSYYTTEEFGVYSLLLIMGSFASAVFYLGASSALGRYYYEEDSQKYRGDIISSAIQITGFGAILLIVLSTLFSDYISSIAFNTEVYSLHVRLAFYGVAFTFLLNLLTLVLRYDNLSRIFFMISIFGVVLNFLITFILLAKYDYGIKAPLIGFLSANVTCFLLLSLYIRKYLSFNLNLKYLKVLLKFGIPTLISGLLFYILDLADRFIIKSLLSTASVGIYSLGYKIGSLINVVLIMPFGLIWAPMRMKNANNLNATRILMVKVTSYFFITGFIIILMAMLFSRNLMPIFFKKKEFQESVQIVPIIIIGIFLFGLQNILDFGINYYKKLHYYIITSIIGIIFNVVVNYTFIPIFGYKAAAYGTMFTYLLTTTLIFLFSSRFFKVSLEWRRLAIPTLALVLILFAFNFYPYFFDSLMWSIAMFFLTLFLLYKFWLTNNERLTINRILTIK</sequence>
<feature type="transmembrane region" description="Helical" evidence="6">
    <location>
        <begin position="182"/>
        <end position="204"/>
    </location>
</feature>
<evidence type="ECO:0000256" key="2">
    <source>
        <dbReference type="ARBA" id="ARBA00022475"/>
    </source>
</evidence>
<feature type="transmembrane region" description="Helical" evidence="6">
    <location>
        <begin position="338"/>
        <end position="355"/>
    </location>
</feature>
<feature type="transmembrane region" description="Helical" evidence="6">
    <location>
        <begin position="46"/>
        <end position="66"/>
    </location>
</feature>
<dbReference type="PANTHER" id="PTHR30250:SF11">
    <property type="entry name" value="O-ANTIGEN TRANSPORTER-RELATED"/>
    <property type="match status" value="1"/>
</dbReference>
<feature type="transmembrane region" description="Helical" evidence="6">
    <location>
        <begin position="155"/>
        <end position="176"/>
    </location>
</feature>
<organism evidence="7 8">
    <name type="scientific">Candidatus Pedobacter colombiensis</name>
    <dbReference type="NCBI Taxonomy" id="3121371"/>
    <lineage>
        <taxon>Bacteria</taxon>
        <taxon>Pseudomonadati</taxon>
        <taxon>Bacteroidota</taxon>
        <taxon>Sphingobacteriia</taxon>
        <taxon>Sphingobacteriales</taxon>
        <taxon>Sphingobacteriaceae</taxon>
        <taxon>Pedobacter</taxon>
    </lineage>
</organism>
<feature type="transmembrane region" description="Helical" evidence="6">
    <location>
        <begin position="427"/>
        <end position="445"/>
    </location>
</feature>
<reference evidence="7" key="1">
    <citation type="submission" date="2023-03" db="EMBL/GenBank/DDBJ databases">
        <title>Andean soil-derived lignocellulolytic bacterial consortium as a source of novel taxa and putative plastic-active enzymes.</title>
        <authorList>
            <person name="Diaz-Garcia L."/>
            <person name="Chuvochina M."/>
            <person name="Feuerriegel G."/>
            <person name="Bunk B."/>
            <person name="Sproer C."/>
            <person name="Streit W.R."/>
            <person name="Rodriguez L.M."/>
            <person name="Overmann J."/>
            <person name="Jimenez D.J."/>
        </authorList>
    </citation>
    <scope>NUCLEOTIDE SEQUENCE</scope>
    <source>
        <strain evidence="7">MAG 3858</strain>
    </source>
</reference>
<feature type="transmembrane region" description="Helical" evidence="6">
    <location>
        <begin position="367"/>
        <end position="389"/>
    </location>
</feature>
<feature type="transmembrane region" description="Helical" evidence="6">
    <location>
        <begin position="216"/>
        <end position="236"/>
    </location>
</feature>
<feature type="transmembrane region" description="Helical" evidence="6">
    <location>
        <begin position="129"/>
        <end position="148"/>
    </location>
</feature>
<accession>A0AAJ5W8Q6</accession>
<dbReference type="PANTHER" id="PTHR30250">
    <property type="entry name" value="PST FAMILY PREDICTED COLANIC ACID TRANSPORTER"/>
    <property type="match status" value="1"/>
</dbReference>
<proteinExistence type="predicted"/>
<keyword evidence="3 6" id="KW-0812">Transmembrane</keyword>
<protein>
    <submittedName>
        <fullName evidence="7">Oligosaccharide flippase family protein</fullName>
    </submittedName>
</protein>
<evidence type="ECO:0000256" key="4">
    <source>
        <dbReference type="ARBA" id="ARBA00022989"/>
    </source>
</evidence>
<dbReference type="Proteomes" id="UP001214530">
    <property type="component" value="Chromosome"/>
</dbReference>
<evidence type="ECO:0000256" key="3">
    <source>
        <dbReference type="ARBA" id="ARBA00022692"/>
    </source>
</evidence>
<evidence type="ECO:0000256" key="5">
    <source>
        <dbReference type="ARBA" id="ARBA00023136"/>
    </source>
</evidence>
<feature type="transmembrane region" description="Helical" evidence="6">
    <location>
        <begin position="300"/>
        <end position="318"/>
    </location>
</feature>
<name>A0AAJ5W8Q6_9SPHI</name>
<gene>
    <name evidence="7" type="ORF">P0Y49_00605</name>
</gene>
<keyword evidence="4 6" id="KW-1133">Transmembrane helix</keyword>
<comment type="subcellular location">
    <subcellularLocation>
        <location evidence="1">Cell membrane</location>
        <topology evidence="1">Multi-pass membrane protein</topology>
    </subcellularLocation>
</comment>
<keyword evidence="2" id="KW-1003">Cell membrane</keyword>